<keyword evidence="3" id="KW-1185">Reference proteome</keyword>
<comment type="caution">
    <text evidence="2">The sequence shown here is derived from an EMBL/GenBank/DDBJ whole genome shotgun (WGS) entry which is preliminary data.</text>
</comment>
<evidence type="ECO:0000313" key="2">
    <source>
        <dbReference type="EMBL" id="MBM6758292.1"/>
    </source>
</evidence>
<accession>A0ABS2EUD8</accession>
<proteinExistence type="predicted"/>
<dbReference type="Proteomes" id="UP000703295">
    <property type="component" value="Unassembled WGS sequence"/>
</dbReference>
<protein>
    <submittedName>
        <fullName evidence="2">Uncharacterized protein</fullName>
    </submittedName>
</protein>
<dbReference type="RefSeq" id="WP_204475501.1">
    <property type="nucleotide sequence ID" value="NZ_JACJJW010000012.1"/>
</dbReference>
<evidence type="ECO:0000256" key="1">
    <source>
        <dbReference type="SAM" id="MobiDB-lite"/>
    </source>
</evidence>
<sequence length="89" mass="9974">MGFPCPAHNNIRRHSGTGNPLSEYRRTWLFLRFAFEKEEGNGIWIGGSDADGQNRFLGENPQQETARGRSPSPAGRIRLLPCMSSFLLP</sequence>
<feature type="region of interest" description="Disordered" evidence="1">
    <location>
        <begin position="1"/>
        <end position="20"/>
    </location>
</feature>
<name>A0ABS2EUD8_9BACE</name>
<reference evidence="2 3" key="1">
    <citation type="journal article" date="2021" name="Sci. Rep.">
        <title>The distribution of antibiotic resistance genes in chicken gut microbiota commensals.</title>
        <authorList>
            <person name="Juricova H."/>
            <person name="Matiasovicova J."/>
            <person name="Kubasova T."/>
            <person name="Cejkova D."/>
            <person name="Rychlik I."/>
        </authorList>
    </citation>
    <scope>NUCLEOTIDE SEQUENCE [LARGE SCALE GENOMIC DNA]</scope>
    <source>
        <strain evidence="2 3">An801</strain>
    </source>
</reference>
<dbReference type="EMBL" id="JACJJW010000012">
    <property type="protein sequence ID" value="MBM6758292.1"/>
    <property type="molecule type" value="Genomic_DNA"/>
</dbReference>
<feature type="region of interest" description="Disordered" evidence="1">
    <location>
        <begin position="47"/>
        <end position="77"/>
    </location>
</feature>
<gene>
    <name evidence="2" type="ORF">H6A31_06295</name>
</gene>
<organism evidence="2 3">
    <name type="scientific">Bacteroides mediterraneensis</name>
    <dbReference type="NCBI Taxonomy" id="1841856"/>
    <lineage>
        <taxon>Bacteria</taxon>
        <taxon>Pseudomonadati</taxon>
        <taxon>Bacteroidota</taxon>
        <taxon>Bacteroidia</taxon>
        <taxon>Bacteroidales</taxon>
        <taxon>Bacteroidaceae</taxon>
        <taxon>Bacteroides</taxon>
    </lineage>
</organism>
<evidence type="ECO:0000313" key="3">
    <source>
        <dbReference type="Proteomes" id="UP000703295"/>
    </source>
</evidence>